<sequence length="74" mass="8397">MLFYLVGYPKNVLNVVGSFPSSTSSSLHLLISSGSNWDFTAMLVDKEFQSLLINYFILVILLGILWILYFGYLI</sequence>
<keyword evidence="1" id="KW-0472">Membrane</keyword>
<reference evidence="2" key="1">
    <citation type="submission" date="2020-08" db="EMBL/GenBank/DDBJ databases">
        <title>Multicomponent nature underlies the extraordinary mechanical properties of spider dragline silk.</title>
        <authorList>
            <person name="Kono N."/>
            <person name="Nakamura H."/>
            <person name="Mori M."/>
            <person name="Yoshida Y."/>
            <person name="Ohtoshi R."/>
            <person name="Malay A.D."/>
            <person name="Moran D.A.P."/>
            <person name="Tomita M."/>
            <person name="Numata K."/>
            <person name="Arakawa K."/>
        </authorList>
    </citation>
    <scope>NUCLEOTIDE SEQUENCE</scope>
</reference>
<keyword evidence="1" id="KW-0812">Transmembrane</keyword>
<evidence type="ECO:0000313" key="3">
    <source>
        <dbReference type="Proteomes" id="UP000886998"/>
    </source>
</evidence>
<dbReference type="Proteomes" id="UP000886998">
    <property type="component" value="Unassembled WGS sequence"/>
</dbReference>
<organism evidence="2 3">
    <name type="scientific">Trichonephila inaurata madagascariensis</name>
    <dbReference type="NCBI Taxonomy" id="2747483"/>
    <lineage>
        <taxon>Eukaryota</taxon>
        <taxon>Metazoa</taxon>
        <taxon>Ecdysozoa</taxon>
        <taxon>Arthropoda</taxon>
        <taxon>Chelicerata</taxon>
        <taxon>Arachnida</taxon>
        <taxon>Araneae</taxon>
        <taxon>Araneomorphae</taxon>
        <taxon>Entelegynae</taxon>
        <taxon>Araneoidea</taxon>
        <taxon>Nephilidae</taxon>
        <taxon>Trichonephila</taxon>
        <taxon>Trichonephila inaurata</taxon>
    </lineage>
</organism>
<keyword evidence="3" id="KW-1185">Reference proteome</keyword>
<keyword evidence="1" id="KW-1133">Transmembrane helix</keyword>
<feature type="transmembrane region" description="Helical" evidence="1">
    <location>
        <begin position="51"/>
        <end position="72"/>
    </location>
</feature>
<evidence type="ECO:0000313" key="2">
    <source>
        <dbReference type="EMBL" id="GFS32591.1"/>
    </source>
</evidence>
<evidence type="ECO:0000256" key="1">
    <source>
        <dbReference type="SAM" id="Phobius"/>
    </source>
</evidence>
<proteinExistence type="predicted"/>
<gene>
    <name evidence="2" type="ORF">TNIN_356931</name>
</gene>
<dbReference type="AlphaFoldDB" id="A0A8X6I8T1"/>
<accession>A0A8X6I8T1</accession>
<name>A0A8X6I8T1_9ARAC</name>
<protein>
    <submittedName>
        <fullName evidence="2">Uncharacterized protein</fullName>
    </submittedName>
</protein>
<dbReference type="EMBL" id="BMAV01024361">
    <property type="protein sequence ID" value="GFS32591.1"/>
    <property type="molecule type" value="Genomic_DNA"/>
</dbReference>
<comment type="caution">
    <text evidence="2">The sequence shown here is derived from an EMBL/GenBank/DDBJ whole genome shotgun (WGS) entry which is preliminary data.</text>
</comment>